<reference evidence="1" key="1">
    <citation type="journal article" date="2015" name="Nature">
        <title>Complex archaea that bridge the gap between prokaryotes and eukaryotes.</title>
        <authorList>
            <person name="Spang A."/>
            <person name="Saw J.H."/>
            <person name="Jorgensen S.L."/>
            <person name="Zaremba-Niedzwiedzka K."/>
            <person name="Martijn J."/>
            <person name="Lind A.E."/>
            <person name="van Eijk R."/>
            <person name="Schleper C."/>
            <person name="Guy L."/>
            <person name="Ettema T.J."/>
        </authorList>
    </citation>
    <scope>NUCLEOTIDE SEQUENCE</scope>
</reference>
<feature type="non-terminal residue" evidence="1">
    <location>
        <position position="240"/>
    </location>
</feature>
<gene>
    <name evidence="1" type="ORF">LCGC14_2300370</name>
</gene>
<organism evidence="1">
    <name type="scientific">marine sediment metagenome</name>
    <dbReference type="NCBI Taxonomy" id="412755"/>
    <lineage>
        <taxon>unclassified sequences</taxon>
        <taxon>metagenomes</taxon>
        <taxon>ecological metagenomes</taxon>
    </lineage>
</organism>
<evidence type="ECO:0000313" key="1">
    <source>
        <dbReference type="EMBL" id="KKL50949.1"/>
    </source>
</evidence>
<accession>A0A0F9CP50</accession>
<name>A0A0F9CP50_9ZZZZ</name>
<comment type="caution">
    <text evidence="1">The sequence shown here is derived from an EMBL/GenBank/DDBJ whole genome shotgun (WGS) entry which is preliminary data.</text>
</comment>
<protein>
    <submittedName>
        <fullName evidence="1">Uncharacterized protein</fullName>
    </submittedName>
</protein>
<sequence>MIRKNIDNRPIYYDSIWHQMLKTGKKLVKLGYIESKGKPNLFFKSFKSGFKSYDGQVQFTKGVMFADLRGNEVIPIWSDPNPNVYGKDLSVEVFFSEFVLLVRSGCLPRVFTIESDPCDPLNVVYDLLSNLDDILDAYCHRCGADLVNKLDWVSLNEAVEGDRTFGVNYCKPCLEIEYSLKKYRELYYIDLLICELCLKVKSTLNHHITYNPEKIVHVCHSCHGKIHSKPFPHALWKEKR</sequence>
<dbReference type="AlphaFoldDB" id="A0A0F9CP50"/>
<proteinExistence type="predicted"/>
<dbReference type="EMBL" id="LAZR01032418">
    <property type="protein sequence ID" value="KKL50949.1"/>
    <property type="molecule type" value="Genomic_DNA"/>
</dbReference>